<proteinExistence type="predicted"/>
<evidence type="ECO:0000313" key="3">
    <source>
        <dbReference type="Proteomes" id="UP001281656"/>
    </source>
</evidence>
<feature type="transmembrane region" description="Helical" evidence="1">
    <location>
        <begin position="223"/>
        <end position="244"/>
    </location>
</feature>
<keyword evidence="3" id="KW-1185">Reference proteome</keyword>
<feature type="transmembrane region" description="Helical" evidence="1">
    <location>
        <begin position="108"/>
        <end position="128"/>
    </location>
</feature>
<evidence type="ECO:0000256" key="1">
    <source>
        <dbReference type="SAM" id="Phobius"/>
    </source>
</evidence>
<keyword evidence="1" id="KW-1133">Transmembrane helix</keyword>
<feature type="transmembrane region" description="Helical" evidence="1">
    <location>
        <begin position="260"/>
        <end position="278"/>
    </location>
</feature>
<dbReference type="RefSeq" id="WP_261672311.1">
    <property type="nucleotide sequence ID" value="NZ_JARUJP010000028.1"/>
</dbReference>
<keyword evidence="1" id="KW-0472">Membrane</keyword>
<gene>
    <name evidence="2" type="ORF">P8V03_16740</name>
</gene>
<dbReference type="PANTHER" id="PTHR37185">
    <property type="entry name" value="MEMBRANE PROTEIN"/>
    <property type="match status" value="1"/>
</dbReference>
<dbReference type="Proteomes" id="UP001281656">
    <property type="component" value="Unassembled WGS sequence"/>
</dbReference>
<dbReference type="EMBL" id="JARUJP010000028">
    <property type="protein sequence ID" value="MDW8802795.1"/>
    <property type="molecule type" value="Genomic_DNA"/>
</dbReference>
<comment type="caution">
    <text evidence="2">The sequence shown here is derived from an EMBL/GenBank/DDBJ whole genome shotgun (WGS) entry which is preliminary data.</text>
</comment>
<organism evidence="2 3">
    <name type="scientific">Clostridium tanneri</name>
    <dbReference type="NCBI Taxonomy" id="3037988"/>
    <lineage>
        <taxon>Bacteria</taxon>
        <taxon>Bacillati</taxon>
        <taxon>Bacillota</taxon>
        <taxon>Clostridia</taxon>
        <taxon>Eubacteriales</taxon>
        <taxon>Clostridiaceae</taxon>
        <taxon>Clostridium</taxon>
    </lineage>
</organism>
<evidence type="ECO:0000313" key="2">
    <source>
        <dbReference type="EMBL" id="MDW8802795.1"/>
    </source>
</evidence>
<dbReference type="InterPro" id="IPR018710">
    <property type="entry name" value="DUF2232"/>
</dbReference>
<protein>
    <submittedName>
        <fullName evidence="2">YybS family protein</fullName>
    </submittedName>
</protein>
<keyword evidence="1" id="KW-0812">Transmembrane</keyword>
<dbReference type="Pfam" id="PF09991">
    <property type="entry name" value="DUF2232"/>
    <property type="match status" value="1"/>
</dbReference>
<name>A0ABU4JXB4_9CLOT</name>
<reference evidence="2 3" key="1">
    <citation type="submission" date="2023-04" db="EMBL/GenBank/DDBJ databases">
        <title>Clostridium tannerae sp. nov., isolated from the fecal material of an alpaca.</title>
        <authorList>
            <person name="Miller S."/>
            <person name="Hendry M."/>
            <person name="King J."/>
            <person name="Sankaranarayanan K."/>
            <person name="Lawson P.A."/>
        </authorList>
    </citation>
    <scope>NUCLEOTIDE SEQUENCE [LARGE SCALE GENOMIC DNA]</scope>
    <source>
        <strain evidence="2 3">A1-XYC3</strain>
    </source>
</reference>
<accession>A0ABU4JXB4</accession>
<sequence>MQNRIYNTRAVIEAGLISALVVVIMLLNVYVPIFSTLGTFILPVPITVLYIRHNHKVTIGAVVVSAILIGMLYNPLSALTSSILFGATGVTLGYCIKSNKKVSTTIVLLAAVLAMAITINFTIYANFIDKTGVIGFINRNIKLMQESFSMSKEIYSKMGVSSEQFAPIEKSFELITTDFILKLIPAFLVIGSFTLAYINYFITKSILKRLKYNVREGNSFSTIYINTRIGTIVVLFLIVGLLLGKRNIAAGEYITNSSQVIFQLMLLLDGASLAIYYFRNRFNMSKAVILLILIFTVSSQISMIYVYAGLADMLFDFRKLDPYRRKPIEE</sequence>
<feature type="transmembrane region" description="Helical" evidence="1">
    <location>
        <begin position="57"/>
        <end position="73"/>
    </location>
</feature>
<feature type="transmembrane region" description="Helical" evidence="1">
    <location>
        <begin position="287"/>
        <end position="308"/>
    </location>
</feature>
<feature type="transmembrane region" description="Helical" evidence="1">
    <location>
        <begin position="179"/>
        <end position="202"/>
    </location>
</feature>
<dbReference type="PANTHER" id="PTHR37185:SF3">
    <property type="entry name" value="MEMBRANE PROTEIN"/>
    <property type="match status" value="1"/>
</dbReference>